<name>A0A6J6DYE2_9ZZZZ</name>
<dbReference type="EMBL" id="CAEZTQ010000021">
    <property type="protein sequence ID" value="CAB4566078.1"/>
    <property type="molecule type" value="Genomic_DNA"/>
</dbReference>
<reference evidence="2" key="1">
    <citation type="submission" date="2020-05" db="EMBL/GenBank/DDBJ databases">
        <authorList>
            <person name="Chiriac C."/>
            <person name="Salcher M."/>
            <person name="Ghai R."/>
            <person name="Kavagutti S V."/>
        </authorList>
    </citation>
    <scope>NUCLEOTIDE SEQUENCE</scope>
</reference>
<feature type="transmembrane region" description="Helical" evidence="1">
    <location>
        <begin position="61"/>
        <end position="83"/>
    </location>
</feature>
<sequence>MFATYDDSVSAVPSRDLLPGGIFSTRRQVRRIGGLMGIAVAVCLWLTGVIVGWLLSGLVGGAISFVLMVMALPVMPILGMPAVGGGSRLLIAMAISATLWWILGQVVATRVAQRPVVGWREWAKEFVTMGLGLWIGAAMALAIGALALGAL</sequence>
<dbReference type="AlphaFoldDB" id="A0A6J6DYE2"/>
<gene>
    <name evidence="2" type="ORF">UFOPK1704_00195</name>
</gene>
<keyword evidence="1" id="KW-1133">Transmembrane helix</keyword>
<protein>
    <submittedName>
        <fullName evidence="2">Unannotated protein</fullName>
    </submittedName>
</protein>
<feature type="transmembrane region" description="Helical" evidence="1">
    <location>
        <begin position="32"/>
        <end position="55"/>
    </location>
</feature>
<proteinExistence type="predicted"/>
<organism evidence="2">
    <name type="scientific">freshwater metagenome</name>
    <dbReference type="NCBI Taxonomy" id="449393"/>
    <lineage>
        <taxon>unclassified sequences</taxon>
        <taxon>metagenomes</taxon>
        <taxon>ecological metagenomes</taxon>
    </lineage>
</organism>
<keyword evidence="1" id="KW-0812">Transmembrane</keyword>
<evidence type="ECO:0000256" key="1">
    <source>
        <dbReference type="SAM" id="Phobius"/>
    </source>
</evidence>
<feature type="transmembrane region" description="Helical" evidence="1">
    <location>
        <begin position="131"/>
        <end position="150"/>
    </location>
</feature>
<evidence type="ECO:0000313" key="2">
    <source>
        <dbReference type="EMBL" id="CAB4566078.1"/>
    </source>
</evidence>
<keyword evidence="1" id="KW-0472">Membrane</keyword>
<feature type="transmembrane region" description="Helical" evidence="1">
    <location>
        <begin position="90"/>
        <end position="111"/>
    </location>
</feature>
<accession>A0A6J6DYE2</accession>